<reference evidence="2" key="1">
    <citation type="submission" date="2018-05" db="EMBL/GenBank/DDBJ databases">
        <authorList>
            <person name="Lanie J.A."/>
            <person name="Ng W.-L."/>
            <person name="Kazmierczak K.M."/>
            <person name="Andrzejewski T.M."/>
            <person name="Davidsen T.M."/>
            <person name="Wayne K.J."/>
            <person name="Tettelin H."/>
            <person name="Glass J.I."/>
            <person name="Rusch D."/>
            <person name="Podicherti R."/>
            <person name="Tsui H.-C.T."/>
            <person name="Winkler M.E."/>
        </authorList>
    </citation>
    <scope>NUCLEOTIDE SEQUENCE</scope>
</reference>
<organism evidence="2">
    <name type="scientific">marine metagenome</name>
    <dbReference type="NCBI Taxonomy" id="408172"/>
    <lineage>
        <taxon>unclassified sequences</taxon>
        <taxon>metagenomes</taxon>
        <taxon>ecological metagenomes</taxon>
    </lineage>
</organism>
<feature type="non-terminal residue" evidence="2">
    <location>
        <position position="1"/>
    </location>
</feature>
<dbReference type="EMBL" id="UINC01166279">
    <property type="protein sequence ID" value="SVD68138.1"/>
    <property type="molecule type" value="Genomic_DNA"/>
</dbReference>
<gene>
    <name evidence="2" type="ORF">METZ01_LOCUS420992</name>
</gene>
<accession>A0A382XCR4</accession>
<name>A0A382XCR4_9ZZZZ</name>
<feature type="region of interest" description="Disordered" evidence="1">
    <location>
        <begin position="1"/>
        <end position="33"/>
    </location>
</feature>
<sequence length="33" mass="4005">RRRRTFRPGVPRRRRPRPGGDHLGRSRRTDLPL</sequence>
<proteinExistence type="predicted"/>
<evidence type="ECO:0000256" key="1">
    <source>
        <dbReference type="SAM" id="MobiDB-lite"/>
    </source>
</evidence>
<feature type="compositionally biased region" description="Basic residues" evidence="1">
    <location>
        <begin position="1"/>
        <end position="17"/>
    </location>
</feature>
<feature type="compositionally biased region" description="Basic and acidic residues" evidence="1">
    <location>
        <begin position="18"/>
        <end position="33"/>
    </location>
</feature>
<evidence type="ECO:0000313" key="2">
    <source>
        <dbReference type="EMBL" id="SVD68138.1"/>
    </source>
</evidence>
<feature type="non-terminal residue" evidence="2">
    <location>
        <position position="33"/>
    </location>
</feature>
<protein>
    <submittedName>
        <fullName evidence="2">Uncharacterized protein</fullName>
    </submittedName>
</protein>
<dbReference type="AlphaFoldDB" id="A0A382XCR4"/>